<evidence type="ECO:0000313" key="3">
    <source>
        <dbReference type="WBParaSite" id="PTRK_0001698850.1"/>
    </source>
</evidence>
<evidence type="ECO:0000256" key="1">
    <source>
        <dbReference type="SAM" id="MobiDB-lite"/>
    </source>
</evidence>
<accession>A0A0N5A5K8</accession>
<sequence>MTLRAPSTSQINSQTFSYYHPQSLSTSSNSTTSSSPLSQGICGIKNNNTTLYNSYNPNIGNLIYTTKPNYYSNKNDYEKIVEVNNLSTPPGMFLNI</sequence>
<organism evidence="2 3">
    <name type="scientific">Parastrongyloides trichosuri</name>
    <name type="common">Possum-specific nematode worm</name>
    <dbReference type="NCBI Taxonomy" id="131310"/>
    <lineage>
        <taxon>Eukaryota</taxon>
        <taxon>Metazoa</taxon>
        <taxon>Ecdysozoa</taxon>
        <taxon>Nematoda</taxon>
        <taxon>Chromadorea</taxon>
        <taxon>Rhabditida</taxon>
        <taxon>Tylenchina</taxon>
        <taxon>Panagrolaimomorpha</taxon>
        <taxon>Strongyloidoidea</taxon>
        <taxon>Strongyloididae</taxon>
        <taxon>Parastrongyloides</taxon>
    </lineage>
</organism>
<evidence type="ECO:0000313" key="2">
    <source>
        <dbReference type="Proteomes" id="UP000038045"/>
    </source>
</evidence>
<protein>
    <submittedName>
        <fullName evidence="3">Uncharacterized protein</fullName>
    </submittedName>
</protein>
<dbReference type="WBParaSite" id="PTRK_0001698850.1">
    <property type="protein sequence ID" value="PTRK_0001698850.1"/>
    <property type="gene ID" value="PTRK_0001698850"/>
</dbReference>
<reference evidence="3" key="1">
    <citation type="submission" date="2017-02" db="UniProtKB">
        <authorList>
            <consortium name="WormBaseParasite"/>
        </authorList>
    </citation>
    <scope>IDENTIFICATION</scope>
</reference>
<keyword evidence="2" id="KW-1185">Reference proteome</keyword>
<dbReference type="Proteomes" id="UP000038045">
    <property type="component" value="Unplaced"/>
</dbReference>
<dbReference type="AlphaFoldDB" id="A0A0N5A5K8"/>
<name>A0A0N5A5K8_PARTI</name>
<feature type="region of interest" description="Disordered" evidence="1">
    <location>
        <begin position="20"/>
        <end position="39"/>
    </location>
</feature>
<proteinExistence type="predicted"/>
<feature type="compositionally biased region" description="Low complexity" evidence="1">
    <location>
        <begin position="21"/>
        <end position="39"/>
    </location>
</feature>